<dbReference type="PANTHER" id="PTHR10527">
    <property type="entry name" value="IMPORTIN BETA"/>
    <property type="match status" value="1"/>
</dbReference>
<accession>A5AVQ9</accession>
<dbReference type="AlphaFoldDB" id="A5AVQ9"/>
<evidence type="ECO:0000256" key="5">
    <source>
        <dbReference type="ARBA" id="ARBA00022737"/>
    </source>
</evidence>
<evidence type="ECO:0000256" key="7">
    <source>
        <dbReference type="ARBA" id="ARBA00023242"/>
    </source>
</evidence>
<dbReference type="Pfam" id="PF03810">
    <property type="entry name" value="IBN_N"/>
    <property type="match status" value="1"/>
</dbReference>
<dbReference type="PROSITE" id="PS50166">
    <property type="entry name" value="IMPORTIN_B_NT"/>
    <property type="match status" value="1"/>
</dbReference>
<dbReference type="InterPro" id="IPR011989">
    <property type="entry name" value="ARM-like"/>
</dbReference>
<evidence type="ECO:0000256" key="6">
    <source>
        <dbReference type="ARBA" id="ARBA00022927"/>
    </source>
</evidence>
<evidence type="ECO:0000259" key="9">
    <source>
        <dbReference type="PROSITE" id="PS50166"/>
    </source>
</evidence>
<organism evidence="10">
    <name type="scientific">Vitis vinifera</name>
    <name type="common">Grape</name>
    <dbReference type="NCBI Taxonomy" id="29760"/>
    <lineage>
        <taxon>Eukaryota</taxon>
        <taxon>Viridiplantae</taxon>
        <taxon>Streptophyta</taxon>
        <taxon>Embryophyta</taxon>
        <taxon>Tracheophyta</taxon>
        <taxon>Spermatophyta</taxon>
        <taxon>Magnoliopsida</taxon>
        <taxon>eudicotyledons</taxon>
        <taxon>Gunneridae</taxon>
        <taxon>Pentapetalae</taxon>
        <taxon>rosids</taxon>
        <taxon>Vitales</taxon>
        <taxon>Vitaceae</taxon>
        <taxon>Viteae</taxon>
        <taxon>Vitis</taxon>
    </lineage>
</organism>
<evidence type="ECO:0000313" key="10">
    <source>
        <dbReference type="EMBL" id="CAN76102.1"/>
    </source>
</evidence>
<name>A5AVQ9_VITVI</name>
<evidence type="ECO:0000256" key="8">
    <source>
        <dbReference type="PROSITE-ProRule" id="PRU00103"/>
    </source>
</evidence>
<dbReference type="SUPFAM" id="SSF48371">
    <property type="entry name" value="ARM repeat"/>
    <property type="match status" value="2"/>
</dbReference>
<dbReference type="InterPro" id="IPR016024">
    <property type="entry name" value="ARM-type_fold"/>
</dbReference>
<comment type="subcellular location">
    <subcellularLocation>
        <location evidence="2">Cytoplasm</location>
    </subcellularLocation>
    <subcellularLocation>
        <location evidence="1">Nucleus</location>
    </subcellularLocation>
</comment>
<dbReference type="ExpressionAtlas" id="A5AVQ9">
    <property type="expression patterns" value="baseline and differential"/>
</dbReference>
<dbReference type="GO" id="GO:0006606">
    <property type="term" value="P:protein import into nucleus"/>
    <property type="evidence" value="ECO:0007669"/>
    <property type="project" value="InterPro"/>
</dbReference>
<evidence type="ECO:0000256" key="4">
    <source>
        <dbReference type="ARBA" id="ARBA00022490"/>
    </source>
</evidence>
<dbReference type="InterPro" id="IPR057672">
    <property type="entry name" value="TPR_IPO4/5"/>
</dbReference>
<dbReference type="InterPro" id="IPR001494">
    <property type="entry name" value="Importin-beta_N"/>
</dbReference>
<gene>
    <name evidence="10" type="ORF">VITISV_007422</name>
</gene>
<dbReference type="Gene3D" id="1.25.10.10">
    <property type="entry name" value="Leucine-rich Repeat Variant"/>
    <property type="match status" value="1"/>
</dbReference>
<keyword evidence="4" id="KW-0963">Cytoplasm</keyword>
<keyword evidence="5" id="KW-0677">Repeat</keyword>
<keyword evidence="3" id="KW-0813">Transport</keyword>
<dbReference type="Pfam" id="PF24714">
    <property type="entry name" value="TOR1L1_N"/>
    <property type="match status" value="1"/>
</dbReference>
<evidence type="ECO:0000256" key="3">
    <source>
        <dbReference type="ARBA" id="ARBA00022448"/>
    </source>
</evidence>
<protein>
    <recommendedName>
        <fullName evidence="9">Importin N-terminal domain-containing protein</fullName>
    </recommendedName>
</protein>
<dbReference type="GO" id="GO:0005737">
    <property type="term" value="C:cytoplasm"/>
    <property type="evidence" value="ECO:0007669"/>
    <property type="project" value="UniProtKB-SubCell"/>
</dbReference>
<dbReference type="InterPro" id="IPR040122">
    <property type="entry name" value="Importin_beta"/>
</dbReference>
<dbReference type="PROSITE" id="PS50077">
    <property type="entry name" value="HEAT_REPEAT"/>
    <property type="match status" value="2"/>
</dbReference>
<feature type="repeat" description="HEAT" evidence="8">
    <location>
        <begin position="379"/>
        <end position="417"/>
    </location>
</feature>
<reference evidence="10" key="1">
    <citation type="journal article" date="2007" name="PLoS ONE">
        <title>The first genome sequence of an elite grapevine cultivar (Pinot noir Vitis vinifera L.): coping with a highly heterozygous genome.</title>
        <authorList>
            <person name="Velasco R."/>
            <person name="Zharkikh A."/>
            <person name="Troggio M."/>
            <person name="Cartwright D.A."/>
            <person name="Cestaro A."/>
            <person name="Pruss D."/>
            <person name="Pindo M."/>
            <person name="FitzGerald L.M."/>
            <person name="Vezzulli S."/>
            <person name="Reid J."/>
            <person name="Malacarne G."/>
            <person name="Iliev D."/>
            <person name="Coppola G."/>
            <person name="Wardell B."/>
            <person name="Micheletti D."/>
            <person name="Macalma T."/>
            <person name="Facci M."/>
            <person name="Mitchell J.T."/>
            <person name="Perazzolli M."/>
            <person name="Eldredge G."/>
            <person name="Gatto P."/>
            <person name="Oyzerski R."/>
            <person name="Moretto M."/>
            <person name="Gutin N."/>
            <person name="Stefanini M."/>
            <person name="Chen Y."/>
            <person name="Segala C."/>
            <person name="Davenport C."/>
            <person name="Dematte L."/>
            <person name="Mraz A."/>
            <person name="Battilana J."/>
            <person name="Stormo K."/>
            <person name="Costa F."/>
            <person name="Tao Q."/>
            <person name="Si-Ammour A."/>
            <person name="Harkins T."/>
            <person name="Lackey A."/>
            <person name="Perbost C."/>
            <person name="Taillon B."/>
            <person name="Stella A."/>
            <person name="Solovyev V."/>
            <person name="Fawcett J.A."/>
            <person name="Sterck L."/>
            <person name="Vandepoele K."/>
            <person name="Grando S.M."/>
            <person name="Toppo S."/>
            <person name="Moser C."/>
            <person name="Lanchbury J."/>
            <person name="Bogden R."/>
            <person name="Skolnick M."/>
            <person name="Sgaramella V."/>
            <person name="Bhatnagar S.K."/>
            <person name="Fontana P."/>
            <person name="Gutin A."/>
            <person name="Van de Peer Y."/>
            <person name="Salamini F."/>
            <person name="Viola R."/>
        </authorList>
    </citation>
    <scope>NUCLEOTIDE SEQUENCE</scope>
</reference>
<dbReference type="EMBL" id="AM437344">
    <property type="protein sequence ID" value="CAN76102.1"/>
    <property type="molecule type" value="Genomic_DNA"/>
</dbReference>
<sequence length="1028" mass="112803">MAQSLELLLIQFLMPDNDARRQAEEQIKRLAKDPQVIPALIHHLRTAKTPNVRQLSAVLLRKKITGHWAKLSPQLRHLVKQSLIESITMEHSPPVRRASANVVSIVAKYAVPAGEWPDLLPFLFQCSQSAQEDHREVALILFSSLTETIGIAFRPHFADLQALLLKCLQDETSNRVRVAALKAVGSFLEFTQDGAEVVKFREFIPSILNVSRQCLASGEEDVAIIAFEIFDELIESPAPLLGDSVKSIVQFSLDVCSSQNLESNTRHQAIQIISWLAKYKSNSLKKHKLVIPILQVMCPLLAESANGDEDDDLAPDRAAAEVIDTMALNLSKHMFPPVFEFASLSSQSANPKYREASATVLGVISEGCLDLMKDKLEPILHIVLGALRDPEQMVRGAASFALGQFAEHLQPEIVSHYESVLPCILNALEDASDEVKEKSYYALAAFCENMGEEILPFLDPLMGKLLAALQNSPRNLQETCMSAIGSVAAAAEQAFVPYAERVLELMKNFMVLTNDEDLRSRARATELVGMVAMVLHWSSVSFVSTHMDSFSNLAEIMDDSFTQYLPHVVPLAFSSCNLDDGSAVDIDESDDENINGFGGVSSDDEAHDEPRVRNISIRTGVLDEKAAATQALGLFALHTKGSYAPYLEESMKILVRHSGYFHEDVRLQAIIALKYMLTAAEAVFQGHNEGPAKAKEIIDTVMNIYIKTMTEDDDKEVVAQACMSTAEIIKDFGYMAVEPYMPQLVEATLVLLREESACQQQESDSDIDDNDTEHDEVLMDAVSDLLPAFAKSMGPHFAPTFATLFNPLMKFAKSSRPPQDRTMVVACLAEVAQDMGAPIAGYVDALMPLVLKELASSEATNRRNAAFCVGELCKNGGESTLKYYGDILRGLYPLFGESEPDDAVRDNAAGAVARMIMVHPEAIPLNQVLPVFLKVLPLKEDREESIAVFTCVCNLVVASNPQILALVPDLVNLFAQVAASPVETSEVKAQVGRAFSHLISLYGHQMQPLLSNLSPVHANALAAFAPKS</sequence>
<evidence type="ECO:0000256" key="2">
    <source>
        <dbReference type="ARBA" id="ARBA00004496"/>
    </source>
</evidence>
<proteinExistence type="predicted"/>
<evidence type="ECO:0000256" key="1">
    <source>
        <dbReference type="ARBA" id="ARBA00004123"/>
    </source>
</evidence>
<dbReference type="GO" id="GO:0031267">
    <property type="term" value="F:small GTPase binding"/>
    <property type="evidence" value="ECO:0007669"/>
    <property type="project" value="InterPro"/>
</dbReference>
<keyword evidence="7" id="KW-0539">Nucleus</keyword>
<dbReference type="InterPro" id="IPR021133">
    <property type="entry name" value="HEAT_type_2"/>
</dbReference>
<keyword evidence="6" id="KW-0653">Protein transport</keyword>
<feature type="repeat" description="HEAT" evidence="8">
    <location>
        <begin position="420"/>
        <end position="455"/>
    </location>
</feature>
<dbReference type="SMART" id="SM00913">
    <property type="entry name" value="IBN_N"/>
    <property type="match status" value="1"/>
</dbReference>
<dbReference type="InterPro" id="IPR057600">
    <property type="entry name" value="TORTIFOLIA1/SINE1-2_N"/>
</dbReference>
<feature type="domain" description="Importin N-terminal" evidence="9">
    <location>
        <begin position="23"/>
        <end position="89"/>
    </location>
</feature>
<dbReference type="Pfam" id="PF25780">
    <property type="entry name" value="TPR_IPO5"/>
    <property type="match status" value="1"/>
</dbReference>